<comment type="similarity">
    <text evidence="1">Belongs to the peptidase M43B family.</text>
</comment>
<evidence type="ECO:0000313" key="11">
    <source>
        <dbReference type="EMBL" id="MDO1450558.1"/>
    </source>
</evidence>
<dbReference type="SUPFAM" id="SSF55486">
    <property type="entry name" value="Metalloproteases ('zincins'), catalytic domain"/>
    <property type="match status" value="1"/>
</dbReference>
<keyword evidence="12" id="KW-1185">Reference proteome</keyword>
<dbReference type="CDD" id="cd04275">
    <property type="entry name" value="ZnMc_pappalysin_like"/>
    <property type="match status" value="1"/>
</dbReference>
<dbReference type="InterPro" id="IPR008754">
    <property type="entry name" value="Peptidase_M43"/>
</dbReference>
<dbReference type="EMBL" id="JAUKPO010000032">
    <property type="protein sequence ID" value="MDO1450558.1"/>
    <property type="molecule type" value="Genomic_DNA"/>
</dbReference>
<dbReference type="NCBIfam" id="NF038128">
    <property type="entry name" value="choice_anch_J"/>
    <property type="match status" value="1"/>
</dbReference>
<keyword evidence="7 11" id="KW-0482">Metalloprotease</keyword>
<keyword evidence="5" id="KW-0378">Hydrolase</keyword>
<keyword evidence="4" id="KW-0732">Signal</keyword>
<evidence type="ECO:0000256" key="3">
    <source>
        <dbReference type="ARBA" id="ARBA00022723"/>
    </source>
</evidence>
<dbReference type="NCBIfam" id="TIGR04183">
    <property type="entry name" value="Por_Secre_tail"/>
    <property type="match status" value="1"/>
</dbReference>
<accession>A0ABT8REL6</accession>
<dbReference type="InterPro" id="IPR024079">
    <property type="entry name" value="MetalloPept_cat_dom_sf"/>
</dbReference>
<gene>
    <name evidence="11" type="ORF">Q0590_30060</name>
</gene>
<evidence type="ECO:0000256" key="5">
    <source>
        <dbReference type="ARBA" id="ARBA00022801"/>
    </source>
</evidence>
<evidence type="ECO:0000256" key="7">
    <source>
        <dbReference type="ARBA" id="ARBA00023049"/>
    </source>
</evidence>
<keyword evidence="3" id="KW-0479">Metal-binding</keyword>
<dbReference type="PANTHER" id="PTHR47466:SF1">
    <property type="entry name" value="METALLOPROTEASE MEP1 (AFU_ORTHOLOGUE AFUA_1G07730)-RELATED"/>
    <property type="match status" value="1"/>
</dbReference>
<dbReference type="RefSeq" id="WP_302041359.1">
    <property type="nucleotide sequence ID" value="NZ_JAUKPO010000032.1"/>
</dbReference>
<dbReference type="PANTHER" id="PTHR47466">
    <property type="match status" value="1"/>
</dbReference>
<feature type="domain" description="Secretion system C-terminal sorting" evidence="10">
    <location>
        <begin position="684"/>
        <end position="758"/>
    </location>
</feature>
<dbReference type="InterPro" id="IPR026444">
    <property type="entry name" value="Secre_tail"/>
</dbReference>
<feature type="domain" description="Peptidase M43 pregnancy-associated plasma-A" evidence="9">
    <location>
        <begin position="198"/>
        <end position="358"/>
    </location>
</feature>
<comment type="caution">
    <text evidence="11">The sequence shown here is derived from an EMBL/GenBank/DDBJ whole genome shotgun (WGS) entry which is preliminary data.</text>
</comment>
<evidence type="ECO:0000256" key="6">
    <source>
        <dbReference type="ARBA" id="ARBA00022833"/>
    </source>
</evidence>
<protein>
    <submittedName>
        <fullName evidence="11">M43 family zinc metalloprotease</fullName>
    </submittedName>
</protein>
<evidence type="ECO:0000256" key="1">
    <source>
        <dbReference type="ARBA" id="ARBA00008721"/>
    </source>
</evidence>
<keyword evidence="6" id="KW-0862">Zinc</keyword>
<dbReference type="GO" id="GO:0008237">
    <property type="term" value="F:metallopeptidase activity"/>
    <property type="evidence" value="ECO:0007669"/>
    <property type="project" value="UniProtKB-KW"/>
</dbReference>
<sequence length="760" mass="84429">MLQHYNSLSILQKEPTLNRDALLSWSTVPAWRSLLGLVFFLFTSLSVYAQTHRTCATIEVNKANKAGRVGAESTEAFEQWLDGKIQQSKNTPQRTEATGIYTIPVVVHIIHNGEAVGTGTNISDSQVESQIRILNEDYRRKSGTRGYNTNPVGADTEIEFRLALTDPEGFPTKGILRVKGSKQTWTQEEDATLKSLSYWPSEQYLNIWVCNLGTNTLGYAQFPESDQVSGVSALGEEEAMLDGVVIGYKYFGDEGAVLVSGNDFRYGRTTTHEVGHFLGLRHIWGDAPIAASGCYVDDYCSDTPNAREANYDCPASDSTTCTSPKQREMVENYMDYTDDACMSIFTAEQKLRMRTVLENSPRRASLLTSPGLEVVRLIADNARIVGLTDPEPYLCENTFAPVIVLRNYGNNPLHAVKFVYQVTSGDTLSYNWTGNLATTQIDTVTLPSLQALPGEYAFSIRILSSNGNADADTTMNTVEVPLKVLIPQELPFWANFDKNFLPGDWQVLSENNAVGWTDIPVPTTSNTSNKAAYLNYYQSRNTDTQDVLLTAAYDLSTVTEAYLVFDVSYARRGLSQDGLAVSVSTDCGNSFSRENTLYQKTGSSLATTTATSSQAWSPMQENHWRVETINLSRYIGQKAVRFAFTGTNDGGNNLYLDNVRVVFRKETIEEEVNGYRNLSQALQIFPNPNSGKFNILFNVYEPKNVEVRIFNLIGQQVMYQSINGAQDVYEMDLTALPAGMYLVNASSGKEEVTKKVVIFH</sequence>
<proteinExistence type="inferred from homology"/>
<keyword evidence="8" id="KW-1015">Disulfide bond</keyword>
<evidence type="ECO:0000259" key="10">
    <source>
        <dbReference type="Pfam" id="PF18962"/>
    </source>
</evidence>
<evidence type="ECO:0000259" key="9">
    <source>
        <dbReference type="Pfam" id="PF05572"/>
    </source>
</evidence>
<evidence type="ECO:0000256" key="4">
    <source>
        <dbReference type="ARBA" id="ARBA00022729"/>
    </source>
</evidence>
<name>A0ABT8REL6_9BACT</name>
<evidence type="ECO:0000256" key="8">
    <source>
        <dbReference type="ARBA" id="ARBA00023157"/>
    </source>
</evidence>
<organism evidence="11 12">
    <name type="scientific">Rhodocytophaga aerolata</name>
    <dbReference type="NCBI Taxonomy" id="455078"/>
    <lineage>
        <taxon>Bacteria</taxon>
        <taxon>Pseudomonadati</taxon>
        <taxon>Bacteroidota</taxon>
        <taxon>Cytophagia</taxon>
        <taxon>Cytophagales</taxon>
        <taxon>Rhodocytophagaceae</taxon>
        <taxon>Rhodocytophaga</taxon>
    </lineage>
</organism>
<reference evidence="11" key="1">
    <citation type="submission" date="2023-07" db="EMBL/GenBank/DDBJ databases">
        <title>The genome sequence of Rhodocytophaga aerolata KACC 12507.</title>
        <authorList>
            <person name="Zhang X."/>
        </authorList>
    </citation>
    <scope>NUCLEOTIDE SEQUENCE</scope>
    <source>
        <strain evidence="11">KACC 12507</strain>
    </source>
</reference>
<dbReference type="Pfam" id="PF18962">
    <property type="entry name" value="Por_Secre_tail"/>
    <property type="match status" value="1"/>
</dbReference>
<dbReference type="Pfam" id="PF05572">
    <property type="entry name" value="Peptidase_M43"/>
    <property type="match status" value="1"/>
</dbReference>
<dbReference type="Gene3D" id="2.60.120.200">
    <property type="match status" value="1"/>
</dbReference>
<evidence type="ECO:0000256" key="2">
    <source>
        <dbReference type="ARBA" id="ARBA00022670"/>
    </source>
</evidence>
<dbReference type="Proteomes" id="UP001168528">
    <property type="component" value="Unassembled WGS sequence"/>
</dbReference>
<dbReference type="Gene3D" id="3.40.390.10">
    <property type="entry name" value="Collagenase (Catalytic Domain)"/>
    <property type="match status" value="1"/>
</dbReference>
<keyword evidence="2" id="KW-0645">Protease</keyword>
<evidence type="ECO:0000313" key="12">
    <source>
        <dbReference type="Proteomes" id="UP001168528"/>
    </source>
</evidence>